<feature type="transmembrane region" description="Helical" evidence="7">
    <location>
        <begin position="110"/>
        <end position="130"/>
    </location>
</feature>
<keyword evidence="10" id="KW-1185">Reference proteome</keyword>
<evidence type="ECO:0000256" key="5">
    <source>
        <dbReference type="ARBA" id="ARBA00022989"/>
    </source>
</evidence>
<dbReference type="PANTHER" id="PTHR43744:SF12">
    <property type="entry name" value="ABC TRANSPORTER PERMEASE PROTEIN MG189-RELATED"/>
    <property type="match status" value="1"/>
</dbReference>
<evidence type="ECO:0000256" key="7">
    <source>
        <dbReference type="RuleBase" id="RU363032"/>
    </source>
</evidence>
<evidence type="ECO:0000256" key="1">
    <source>
        <dbReference type="ARBA" id="ARBA00004651"/>
    </source>
</evidence>
<comment type="similarity">
    <text evidence="7">Belongs to the binding-protein-dependent transport system permease family.</text>
</comment>
<dbReference type="CDD" id="cd06261">
    <property type="entry name" value="TM_PBP2"/>
    <property type="match status" value="1"/>
</dbReference>
<reference evidence="9 10" key="1">
    <citation type="journal article" date="2019" name="Anaerobe">
        <title>Detection of Robinsoniella peoriensis in multiple bone samples of a trauma patient.</title>
        <authorList>
            <person name="Schrottner P."/>
            <person name="Hartwich K."/>
            <person name="Bunk B."/>
            <person name="Schober I."/>
            <person name="Helbig S."/>
            <person name="Rudolph W.W."/>
            <person name="Gunzer F."/>
        </authorList>
    </citation>
    <scope>NUCLEOTIDE SEQUENCE [LARGE SCALE GENOMIC DNA]</scope>
    <source>
        <strain evidence="9 10">DSM 106044</strain>
    </source>
</reference>
<dbReference type="GO" id="GO:0005886">
    <property type="term" value="C:plasma membrane"/>
    <property type="evidence" value="ECO:0007669"/>
    <property type="project" value="UniProtKB-SubCell"/>
</dbReference>
<keyword evidence="5 7" id="KW-1133">Transmembrane helix</keyword>
<name>A0A4U8QCK2_9FIRM</name>
<dbReference type="SUPFAM" id="SSF161098">
    <property type="entry name" value="MetI-like"/>
    <property type="match status" value="1"/>
</dbReference>
<keyword evidence="6 7" id="KW-0472">Membrane</keyword>
<organism evidence="9 10">
    <name type="scientific">Robinsoniella peoriensis</name>
    <dbReference type="NCBI Taxonomy" id="180332"/>
    <lineage>
        <taxon>Bacteria</taxon>
        <taxon>Bacillati</taxon>
        <taxon>Bacillota</taxon>
        <taxon>Clostridia</taxon>
        <taxon>Lachnospirales</taxon>
        <taxon>Lachnospiraceae</taxon>
        <taxon>Robinsoniella</taxon>
    </lineage>
</organism>
<dbReference type="PANTHER" id="PTHR43744">
    <property type="entry name" value="ABC TRANSPORTER PERMEASE PROTEIN MG189-RELATED-RELATED"/>
    <property type="match status" value="1"/>
</dbReference>
<dbReference type="STRING" id="180332.GCA_000797495_00511"/>
<accession>A0A4U8QCK2</accession>
<feature type="transmembrane region" description="Helical" evidence="7">
    <location>
        <begin position="142"/>
        <end position="164"/>
    </location>
</feature>
<feature type="transmembrane region" description="Helical" evidence="7">
    <location>
        <begin position="200"/>
        <end position="221"/>
    </location>
</feature>
<proteinExistence type="inferred from homology"/>
<dbReference type="Pfam" id="PF00528">
    <property type="entry name" value="BPD_transp_1"/>
    <property type="match status" value="1"/>
</dbReference>
<evidence type="ECO:0000256" key="3">
    <source>
        <dbReference type="ARBA" id="ARBA00022475"/>
    </source>
</evidence>
<feature type="domain" description="ABC transmembrane type-1" evidence="8">
    <location>
        <begin position="73"/>
        <end position="265"/>
    </location>
</feature>
<dbReference type="InterPro" id="IPR000515">
    <property type="entry name" value="MetI-like"/>
</dbReference>
<dbReference type="InterPro" id="IPR035906">
    <property type="entry name" value="MetI-like_sf"/>
</dbReference>
<gene>
    <name evidence="9" type="primary">araQ_15</name>
    <name evidence="9" type="ORF">DSM106044_01080</name>
</gene>
<evidence type="ECO:0000256" key="6">
    <source>
        <dbReference type="ARBA" id="ARBA00023136"/>
    </source>
</evidence>
<dbReference type="PROSITE" id="PS50928">
    <property type="entry name" value="ABC_TM1"/>
    <property type="match status" value="1"/>
</dbReference>
<evidence type="ECO:0000256" key="2">
    <source>
        <dbReference type="ARBA" id="ARBA00022448"/>
    </source>
</evidence>
<keyword evidence="2 7" id="KW-0813">Transport</keyword>
<evidence type="ECO:0000256" key="4">
    <source>
        <dbReference type="ARBA" id="ARBA00022692"/>
    </source>
</evidence>
<dbReference type="EMBL" id="QGQD01000023">
    <property type="protein sequence ID" value="TLD02043.1"/>
    <property type="molecule type" value="Genomic_DNA"/>
</dbReference>
<feature type="transmembrane region" description="Helical" evidence="7">
    <location>
        <begin position="12"/>
        <end position="34"/>
    </location>
</feature>
<comment type="subcellular location">
    <subcellularLocation>
        <location evidence="1 7">Cell membrane</location>
        <topology evidence="1 7">Multi-pass membrane protein</topology>
    </subcellularLocation>
</comment>
<sequence>MNNMRTKKRITNILTYFFLVFWFLCIALVLYVTIVNSFKTQVESSKSFLTLPEAFQLDNYIAVFQRSGFVQAVGNTIFFTLISIIIVAVFVPAVSYAVNQMIHLKTGKFSLYYITAAMFVPFQIVALPLSMFMKALGLGNRLSIVIIFITYPLIQGVYLCNGYLKTVPKELAESAYVEGAGTWKTFFSIVYPIMKPMTATIIITNFLWMWNEFLISLMILGADKKTQTLPLFIYSFKGQYSIEYNLLFAAIVLSSIPLTVMYVFLQKYIVAGLAGGAVKG</sequence>
<feature type="transmembrane region" description="Helical" evidence="7">
    <location>
        <begin position="242"/>
        <end position="265"/>
    </location>
</feature>
<keyword evidence="3" id="KW-1003">Cell membrane</keyword>
<protein>
    <submittedName>
        <fullName evidence="9">L-arabinose transport system permease protein AraQ</fullName>
    </submittedName>
</protein>
<dbReference type="Proteomes" id="UP000306509">
    <property type="component" value="Unassembled WGS sequence"/>
</dbReference>
<evidence type="ECO:0000313" key="10">
    <source>
        <dbReference type="Proteomes" id="UP000306509"/>
    </source>
</evidence>
<dbReference type="RefSeq" id="WP_027294493.1">
    <property type="nucleotide sequence ID" value="NZ_JBHTNY010000040.1"/>
</dbReference>
<keyword evidence="4 7" id="KW-0812">Transmembrane</keyword>
<evidence type="ECO:0000259" key="8">
    <source>
        <dbReference type="PROSITE" id="PS50928"/>
    </source>
</evidence>
<comment type="caution">
    <text evidence="9">The sequence shown here is derived from an EMBL/GenBank/DDBJ whole genome shotgun (WGS) entry which is preliminary data.</text>
</comment>
<feature type="transmembrane region" description="Helical" evidence="7">
    <location>
        <begin position="77"/>
        <end position="98"/>
    </location>
</feature>
<evidence type="ECO:0000313" key="9">
    <source>
        <dbReference type="EMBL" id="TLD02043.1"/>
    </source>
</evidence>
<dbReference type="Gene3D" id="1.10.3720.10">
    <property type="entry name" value="MetI-like"/>
    <property type="match status" value="1"/>
</dbReference>
<dbReference type="GO" id="GO:0055085">
    <property type="term" value="P:transmembrane transport"/>
    <property type="evidence" value="ECO:0007669"/>
    <property type="project" value="InterPro"/>
</dbReference>
<dbReference type="AlphaFoldDB" id="A0A4U8QCK2"/>